<reference evidence="2" key="1">
    <citation type="submission" date="2017-03" db="EMBL/GenBank/DDBJ databases">
        <title>Phytopthora megakarya and P. palmivora, two closely related causual agents of cacao black pod achieved similar genome size and gene model numbers by different mechanisms.</title>
        <authorList>
            <person name="Ali S."/>
            <person name="Shao J."/>
            <person name="Larry D.J."/>
            <person name="Kronmiller B."/>
            <person name="Shen D."/>
            <person name="Strem M.D."/>
            <person name="Melnick R.L."/>
            <person name="Guiltinan M.J."/>
            <person name="Tyler B.M."/>
            <person name="Meinhardt L.W."/>
            <person name="Bailey B.A."/>
        </authorList>
    </citation>
    <scope>NUCLEOTIDE SEQUENCE [LARGE SCALE GENOMIC DNA]</scope>
    <source>
        <strain evidence="2">zdho120</strain>
    </source>
</reference>
<dbReference type="AlphaFoldDB" id="A0A225VKI6"/>
<dbReference type="Proteomes" id="UP000198211">
    <property type="component" value="Unassembled WGS sequence"/>
</dbReference>
<protein>
    <recommendedName>
        <fullName evidence="3">Crinkler (CRN)</fullName>
    </recommendedName>
</protein>
<evidence type="ECO:0008006" key="3">
    <source>
        <dbReference type="Google" id="ProtNLM"/>
    </source>
</evidence>
<accession>A0A225VKI6</accession>
<evidence type="ECO:0000313" key="1">
    <source>
        <dbReference type="EMBL" id="OWZ05040.1"/>
    </source>
</evidence>
<organism evidence="1 2">
    <name type="scientific">Phytophthora megakarya</name>
    <dbReference type="NCBI Taxonomy" id="4795"/>
    <lineage>
        <taxon>Eukaryota</taxon>
        <taxon>Sar</taxon>
        <taxon>Stramenopiles</taxon>
        <taxon>Oomycota</taxon>
        <taxon>Peronosporomycetes</taxon>
        <taxon>Peronosporales</taxon>
        <taxon>Peronosporaceae</taxon>
        <taxon>Phytophthora</taxon>
    </lineage>
</organism>
<name>A0A225VKI6_9STRA</name>
<comment type="caution">
    <text evidence="1">The sequence shown here is derived from an EMBL/GenBank/DDBJ whole genome shotgun (WGS) entry which is preliminary data.</text>
</comment>
<keyword evidence="2" id="KW-1185">Reference proteome</keyword>
<gene>
    <name evidence="1" type="ORF">PHMEG_00022947</name>
</gene>
<sequence>MVTLFGVAGSGFEVHIGDSESVSVLKKAITKKNTETIKRRVADEDEMKKDVNAGKIPVHVLVKLPDHVADTVWFRSELPLSRTIALNEQRNMLRNTAHWMAGGLTLCERFL</sequence>
<dbReference type="EMBL" id="NBNE01004639">
    <property type="protein sequence ID" value="OWZ05040.1"/>
    <property type="molecule type" value="Genomic_DNA"/>
</dbReference>
<evidence type="ECO:0000313" key="2">
    <source>
        <dbReference type="Proteomes" id="UP000198211"/>
    </source>
</evidence>
<proteinExistence type="predicted"/>